<accession>A0A8J8Q1C1</accession>
<feature type="domain" description="Glycosyl transferase family 1" evidence="2">
    <location>
        <begin position="162"/>
        <end position="318"/>
    </location>
</feature>
<dbReference type="SUPFAM" id="SSF53756">
    <property type="entry name" value="UDP-Glycosyltransferase/glycogen phosphorylase"/>
    <property type="match status" value="1"/>
</dbReference>
<dbReference type="Proteomes" id="UP000766904">
    <property type="component" value="Unassembled WGS sequence"/>
</dbReference>
<dbReference type="GO" id="GO:0016757">
    <property type="term" value="F:glycosyltransferase activity"/>
    <property type="evidence" value="ECO:0007669"/>
    <property type="project" value="InterPro"/>
</dbReference>
<proteinExistence type="predicted"/>
<dbReference type="OrthoDB" id="131038at2157"/>
<keyword evidence="1 3" id="KW-0808">Transferase</keyword>
<dbReference type="CDD" id="cd03801">
    <property type="entry name" value="GT4_PimA-like"/>
    <property type="match status" value="1"/>
</dbReference>
<sequence length="359" mass="39299">MHVGLVVDGPLDRTSGGYRYDRYLVSAFEERGDDVDVISLSAASQFDESIRSRLDRPFDVLLQDELCHATLVEHNRQLEQPATVVAIVHNLRSDDPTVPDRSRVRTAERRYLESVDAAVCTSEDTRDRTTALATIPTTVAPPAGRHEGPAVAPSTVEERALDDPLRIAFVGSLVPRKGVCTLLEGLAQLDRAWQLTVVGSHEVDPAYAIRARDRAEALEITDRVEFTGRVPDDALETVYERSHVLAVPSRQEGFGMVYLEGMEYGTVPIASRVGGASEFVADGENGFLVEPEDPARLADLVAEVDDDRERLATLGATALETAAAHPSWDETMTTVRSFLRDGLERGFETQRAEDGGAET</sequence>
<dbReference type="Gene3D" id="3.40.50.2000">
    <property type="entry name" value="Glycogen Phosphorylase B"/>
    <property type="match status" value="2"/>
</dbReference>
<reference evidence="3" key="1">
    <citation type="submission" date="2017-11" db="EMBL/GenBank/DDBJ databases">
        <authorList>
            <person name="Kajale S.C."/>
            <person name="Sharma A."/>
        </authorList>
    </citation>
    <scope>NUCLEOTIDE SEQUENCE</scope>
    <source>
        <strain evidence="3">LS1_42</strain>
    </source>
</reference>
<name>A0A8J8Q1C1_9EURY</name>
<gene>
    <name evidence="3" type="ORF">CV102_18555</name>
</gene>
<evidence type="ECO:0000313" key="4">
    <source>
        <dbReference type="Proteomes" id="UP000766904"/>
    </source>
</evidence>
<dbReference type="AlphaFoldDB" id="A0A8J8Q1C1"/>
<dbReference type="Pfam" id="PF00534">
    <property type="entry name" value="Glycos_transf_1"/>
    <property type="match status" value="1"/>
</dbReference>
<protein>
    <submittedName>
        <fullName evidence="3">Group 1 glycosyl transferase</fullName>
    </submittedName>
</protein>
<dbReference type="PANTHER" id="PTHR46401:SF2">
    <property type="entry name" value="GLYCOSYLTRANSFERASE WBBK-RELATED"/>
    <property type="match status" value="1"/>
</dbReference>
<dbReference type="InterPro" id="IPR001296">
    <property type="entry name" value="Glyco_trans_1"/>
</dbReference>
<keyword evidence="4" id="KW-1185">Reference proteome</keyword>
<evidence type="ECO:0000256" key="1">
    <source>
        <dbReference type="ARBA" id="ARBA00022679"/>
    </source>
</evidence>
<organism evidence="3 4">
    <name type="scientific">Natronococcus pandeyae</name>
    <dbReference type="NCBI Taxonomy" id="2055836"/>
    <lineage>
        <taxon>Archaea</taxon>
        <taxon>Methanobacteriati</taxon>
        <taxon>Methanobacteriota</taxon>
        <taxon>Stenosarchaea group</taxon>
        <taxon>Halobacteria</taxon>
        <taxon>Halobacteriales</taxon>
        <taxon>Natrialbaceae</taxon>
        <taxon>Natronococcus</taxon>
    </lineage>
</organism>
<evidence type="ECO:0000259" key="2">
    <source>
        <dbReference type="Pfam" id="PF00534"/>
    </source>
</evidence>
<dbReference type="RefSeq" id="WP_148859463.1">
    <property type="nucleotide sequence ID" value="NZ_PHNJ01000012.1"/>
</dbReference>
<dbReference type="EMBL" id="PHNJ01000012">
    <property type="protein sequence ID" value="TYL37024.1"/>
    <property type="molecule type" value="Genomic_DNA"/>
</dbReference>
<comment type="caution">
    <text evidence="3">The sequence shown here is derived from an EMBL/GenBank/DDBJ whole genome shotgun (WGS) entry which is preliminary data.</text>
</comment>
<dbReference type="PANTHER" id="PTHR46401">
    <property type="entry name" value="GLYCOSYLTRANSFERASE WBBK-RELATED"/>
    <property type="match status" value="1"/>
</dbReference>
<evidence type="ECO:0000313" key="3">
    <source>
        <dbReference type="EMBL" id="TYL37024.1"/>
    </source>
</evidence>